<comment type="caution">
    <text evidence="2">The sequence shown here is derived from an EMBL/GenBank/DDBJ whole genome shotgun (WGS) entry which is preliminary data.</text>
</comment>
<feature type="region of interest" description="Disordered" evidence="1">
    <location>
        <begin position="1"/>
        <end position="71"/>
    </location>
</feature>
<protein>
    <recommendedName>
        <fullName evidence="4">Mating-type switching protein swi10</fullName>
    </recommendedName>
</protein>
<feature type="region of interest" description="Disordered" evidence="1">
    <location>
        <begin position="291"/>
        <end position="311"/>
    </location>
</feature>
<evidence type="ECO:0000256" key="1">
    <source>
        <dbReference type="SAM" id="MobiDB-lite"/>
    </source>
</evidence>
<organism evidence="2 3">
    <name type="scientific">Podospora bellae-mahoneyi</name>
    <dbReference type="NCBI Taxonomy" id="2093777"/>
    <lineage>
        <taxon>Eukaryota</taxon>
        <taxon>Fungi</taxon>
        <taxon>Dikarya</taxon>
        <taxon>Ascomycota</taxon>
        <taxon>Pezizomycotina</taxon>
        <taxon>Sordariomycetes</taxon>
        <taxon>Sordariomycetidae</taxon>
        <taxon>Sordariales</taxon>
        <taxon>Podosporaceae</taxon>
        <taxon>Podospora</taxon>
    </lineage>
</organism>
<feature type="compositionally biased region" description="Basic residues" evidence="1">
    <location>
        <begin position="20"/>
        <end position="31"/>
    </location>
</feature>
<dbReference type="Proteomes" id="UP001322138">
    <property type="component" value="Unassembled WGS sequence"/>
</dbReference>
<feature type="compositionally biased region" description="Low complexity" evidence="1">
    <location>
        <begin position="98"/>
        <end position="113"/>
    </location>
</feature>
<dbReference type="EMBL" id="JAFFGZ010000006">
    <property type="protein sequence ID" value="KAK4643441.1"/>
    <property type="molecule type" value="Genomic_DNA"/>
</dbReference>
<evidence type="ECO:0000313" key="3">
    <source>
        <dbReference type="Proteomes" id="UP001322138"/>
    </source>
</evidence>
<gene>
    <name evidence="2" type="ORF">QC761_408140</name>
</gene>
<sequence length="408" mass="44585">MEQLKGGLLVASPAGGHTGSKLRKKLRKSVSKQRSTVSWRLGFSSSASTKNDQSETADKPPVLSLPSPDLSDPKWSEFFKNGGCFYPQDESVKPAQISQTSVSLKSSKPSQSPEATKPSLSEPSKALQPAESRDTLHEGQIVPELSHLVISDSDAQKRMSMCSNSEAPASPRTAMRRRAKTPIFSIGQLEGIPRPSNALARASTVEHIAEQYRALLVSDNAAREVSHSESHSEPPPSRQERRLSIRRRQSSDHLRDESRAPRRVDTASGSPISDDGTLVSFEEETVYFKPVSFSPEPSPRPPPGSIANAPAPDNLSLQICLDLLTRDLASALASRPSRTNSETSALQVWVMIEAYERLRDQLGSAGLGCEEYGALEGMLNFWLRALYSIHDNLTGGDRYSESDYGEEL</sequence>
<reference evidence="2 3" key="1">
    <citation type="journal article" date="2023" name="bioRxiv">
        <title>High-quality genome assemblies of four members of thePodospora anserinaspecies complex.</title>
        <authorList>
            <person name="Ament-Velasquez S.L."/>
            <person name="Vogan A.A."/>
            <person name="Wallerman O."/>
            <person name="Hartmann F."/>
            <person name="Gautier V."/>
            <person name="Silar P."/>
            <person name="Giraud T."/>
            <person name="Johannesson H."/>
        </authorList>
    </citation>
    <scope>NUCLEOTIDE SEQUENCE [LARGE SCALE GENOMIC DNA]</scope>
    <source>
        <strain evidence="2 3">CBS 112042</strain>
    </source>
</reference>
<feature type="region of interest" description="Disordered" evidence="1">
    <location>
        <begin position="89"/>
        <end position="177"/>
    </location>
</feature>
<name>A0ABR0FHK9_9PEZI</name>
<evidence type="ECO:0008006" key="4">
    <source>
        <dbReference type="Google" id="ProtNLM"/>
    </source>
</evidence>
<keyword evidence="3" id="KW-1185">Reference proteome</keyword>
<dbReference type="RefSeq" id="XP_062732417.1">
    <property type="nucleotide sequence ID" value="XM_062879092.1"/>
</dbReference>
<proteinExistence type="predicted"/>
<feature type="compositionally biased region" description="Low complexity" evidence="1">
    <location>
        <begin position="59"/>
        <end position="70"/>
    </location>
</feature>
<feature type="region of interest" description="Disordered" evidence="1">
    <location>
        <begin position="223"/>
        <end position="276"/>
    </location>
</feature>
<accession>A0ABR0FHK9</accession>
<feature type="compositionally biased region" description="Basic and acidic residues" evidence="1">
    <location>
        <begin position="223"/>
        <end position="265"/>
    </location>
</feature>
<evidence type="ECO:0000313" key="2">
    <source>
        <dbReference type="EMBL" id="KAK4643441.1"/>
    </source>
</evidence>
<dbReference type="GeneID" id="87898574"/>